<dbReference type="Proteomes" id="UP000039046">
    <property type="component" value="Unassembled WGS sequence"/>
</dbReference>
<keyword evidence="2" id="KW-0732">Signal</keyword>
<evidence type="ECO:0000256" key="2">
    <source>
        <dbReference type="SAM" id="SignalP"/>
    </source>
</evidence>
<feature type="compositionally biased region" description="Low complexity" evidence="1">
    <location>
        <begin position="146"/>
        <end position="158"/>
    </location>
</feature>
<dbReference type="EMBL" id="CDHN01000001">
    <property type="protein sequence ID" value="CEJ81928.1"/>
    <property type="molecule type" value="Genomic_DNA"/>
</dbReference>
<reference evidence="3 4" key="1">
    <citation type="journal article" date="2015" name="Genome Announc.">
        <title>Draft Genome Sequence and Gene Annotation of the Entomopathogenic Fungus Verticillium hemipterigenum.</title>
        <authorList>
            <person name="Horn F."/>
            <person name="Habel A."/>
            <person name="Scharf D.H."/>
            <person name="Dworschak J."/>
            <person name="Brakhage A.A."/>
            <person name="Guthke R."/>
            <person name="Hertweck C."/>
            <person name="Linde J."/>
        </authorList>
    </citation>
    <scope>NUCLEOTIDE SEQUENCE [LARGE SCALE GENOMIC DNA]</scope>
</reference>
<evidence type="ECO:0000313" key="4">
    <source>
        <dbReference type="Proteomes" id="UP000039046"/>
    </source>
</evidence>
<keyword evidence="4" id="KW-1185">Reference proteome</keyword>
<gene>
    <name evidence="3" type="ORF">VHEMI02027</name>
</gene>
<dbReference type="AlphaFoldDB" id="A0A0A1SNG8"/>
<proteinExistence type="predicted"/>
<feature type="region of interest" description="Disordered" evidence="1">
    <location>
        <begin position="146"/>
        <end position="170"/>
    </location>
</feature>
<feature type="signal peptide" evidence="2">
    <location>
        <begin position="1"/>
        <end position="19"/>
    </location>
</feature>
<name>A0A0A1SNG8_9HYPO</name>
<protein>
    <submittedName>
        <fullName evidence="3">Uncharacterized protein</fullName>
    </submittedName>
</protein>
<dbReference type="HOGENOM" id="CLU_1361273_0_0_1"/>
<organism evidence="3 4">
    <name type="scientific">[Torrubiella] hemipterigena</name>
    <dbReference type="NCBI Taxonomy" id="1531966"/>
    <lineage>
        <taxon>Eukaryota</taxon>
        <taxon>Fungi</taxon>
        <taxon>Dikarya</taxon>
        <taxon>Ascomycota</taxon>
        <taxon>Pezizomycotina</taxon>
        <taxon>Sordariomycetes</taxon>
        <taxon>Hypocreomycetidae</taxon>
        <taxon>Hypocreales</taxon>
        <taxon>Clavicipitaceae</taxon>
        <taxon>Clavicipitaceae incertae sedis</taxon>
        <taxon>'Torrubiella' clade</taxon>
    </lineage>
</organism>
<evidence type="ECO:0000256" key="1">
    <source>
        <dbReference type="SAM" id="MobiDB-lite"/>
    </source>
</evidence>
<accession>A0A0A1SNG8</accession>
<feature type="chain" id="PRO_5001978616" evidence="2">
    <location>
        <begin position="20"/>
        <end position="201"/>
    </location>
</feature>
<evidence type="ECO:0000313" key="3">
    <source>
        <dbReference type="EMBL" id="CEJ81928.1"/>
    </source>
</evidence>
<sequence length="201" mass="21563">MHALTTLLTAAALAPATFAWGPETVTVCRREDINRFSCTASLTNAQCADKVLAIEQEVSGDWKSEEFLEGWCSIPSERWSRLERAIDETCGDQIRDVLNAYTAVCYNWRSKQKPYVCDKANQRTHTEKELVFYVCGSDVTTYTPPAATKPATSSTQAPKSSAPVGSNSTMPIQTPPIVVSGGSVAAGINMAAVALGVAAIL</sequence>